<feature type="transmembrane region" description="Helical" evidence="1">
    <location>
        <begin position="6"/>
        <end position="23"/>
    </location>
</feature>
<evidence type="ECO:0000313" key="3">
    <source>
        <dbReference type="Proteomes" id="UP000724672"/>
    </source>
</evidence>
<dbReference type="PIRSF" id="PIRSF002599">
    <property type="entry name" value="Cold_shock_A"/>
    <property type="match status" value="1"/>
</dbReference>
<keyword evidence="1" id="KW-0472">Membrane</keyword>
<evidence type="ECO:0000313" key="2">
    <source>
        <dbReference type="EMBL" id="MBS4538494.1"/>
    </source>
</evidence>
<feature type="transmembrane region" description="Helical" evidence="1">
    <location>
        <begin position="67"/>
        <end position="87"/>
    </location>
</feature>
<name>A0A942Z8Y0_9FIRM</name>
<dbReference type="Proteomes" id="UP000724672">
    <property type="component" value="Unassembled WGS sequence"/>
</dbReference>
<gene>
    <name evidence="2" type="ORF">GOQ27_08460</name>
</gene>
<keyword evidence="3" id="KW-1185">Reference proteome</keyword>
<dbReference type="EMBL" id="WSFT01000035">
    <property type="protein sequence ID" value="MBS4538494.1"/>
    <property type="molecule type" value="Genomic_DNA"/>
</dbReference>
<dbReference type="Pfam" id="PF06961">
    <property type="entry name" value="DUF1294"/>
    <property type="match status" value="1"/>
</dbReference>
<evidence type="ECO:0000256" key="1">
    <source>
        <dbReference type="SAM" id="Phobius"/>
    </source>
</evidence>
<feature type="transmembrane region" description="Helical" evidence="1">
    <location>
        <begin position="39"/>
        <end position="61"/>
    </location>
</feature>
<keyword evidence="1" id="KW-1133">Transmembrane helix</keyword>
<dbReference type="GO" id="GO:0003676">
    <property type="term" value="F:nucleic acid binding"/>
    <property type="evidence" value="ECO:0007669"/>
    <property type="project" value="InterPro"/>
</dbReference>
<accession>A0A942Z8Y0</accession>
<reference evidence="2" key="1">
    <citation type="submission" date="2019-12" db="EMBL/GenBank/DDBJ databases">
        <title>Clostridiaceae gen. nov. sp. nov., isolated from sediment in Xinjiang, China.</title>
        <authorList>
            <person name="Zhang R."/>
        </authorList>
    </citation>
    <scope>NUCLEOTIDE SEQUENCE</scope>
    <source>
        <strain evidence="2">D2Q-11</strain>
    </source>
</reference>
<keyword evidence="1" id="KW-0812">Transmembrane</keyword>
<sequence>MMNYTGYIYSITLSIISFILMGIDKKRAKRNKWRIGEKLLLVVALIGGSPGTLIGMIVFRHKIRNKNFYIGVPIIYILHKAIFILLLN</sequence>
<dbReference type="InterPro" id="IPR010718">
    <property type="entry name" value="DUF1294"/>
</dbReference>
<organism evidence="2 3">
    <name type="scientific">Anaeromonas frigoriresistens</name>
    <dbReference type="NCBI Taxonomy" id="2683708"/>
    <lineage>
        <taxon>Bacteria</taxon>
        <taxon>Bacillati</taxon>
        <taxon>Bacillota</taxon>
        <taxon>Tissierellia</taxon>
        <taxon>Tissierellales</taxon>
        <taxon>Thermohalobacteraceae</taxon>
        <taxon>Anaeromonas</taxon>
    </lineage>
</organism>
<comment type="caution">
    <text evidence="2">The sequence shown here is derived from an EMBL/GenBank/DDBJ whole genome shotgun (WGS) entry which is preliminary data.</text>
</comment>
<dbReference type="AlphaFoldDB" id="A0A942Z8Y0"/>
<proteinExistence type="predicted"/>
<protein>
    <submittedName>
        <fullName evidence="2">DUF1294 domain-containing protein</fullName>
    </submittedName>
</protein>
<dbReference type="InterPro" id="IPR012156">
    <property type="entry name" value="Cold_shock_CspA"/>
</dbReference>